<keyword evidence="6" id="KW-1185">Reference proteome</keyword>
<dbReference type="SMART" id="SM00949">
    <property type="entry name" value="PAZ"/>
    <property type="match status" value="1"/>
</dbReference>
<feature type="region of interest" description="Disordered" evidence="2">
    <location>
        <begin position="913"/>
        <end position="933"/>
    </location>
</feature>
<dbReference type="SUPFAM" id="SSF101690">
    <property type="entry name" value="PAZ domain"/>
    <property type="match status" value="1"/>
</dbReference>
<protein>
    <submittedName>
        <fullName evidence="5">Argonaute-like protein</fullName>
    </submittedName>
</protein>
<name>A0ABQ8QFU9_9AGAR</name>
<evidence type="ECO:0000256" key="2">
    <source>
        <dbReference type="SAM" id="MobiDB-lite"/>
    </source>
</evidence>
<dbReference type="SMART" id="SM00950">
    <property type="entry name" value="Piwi"/>
    <property type="match status" value="1"/>
</dbReference>
<dbReference type="InterPro" id="IPR045246">
    <property type="entry name" value="Piwi_ago-like"/>
</dbReference>
<dbReference type="InterPro" id="IPR012337">
    <property type="entry name" value="RNaseH-like_sf"/>
</dbReference>
<sequence length="954" mass="107193">MILHLKSNEEEVVINEDEVVVVVEKEAEDEVVVEKEVVEEVVVEKEVVEEVVVEKEVVEEVADEVDSLGLLSSKGNDLSLVKAFSSLKVKDPSRPLRPGFGTVGIPITLRANFFPIRLPKGPIYDYNVSISPEVKNTENKLRIRLFTLLEQLPAFQTFLPHIAHDGNGRLVSAKLLPKPLDLVVPFYEEGASPKNVTKTYVFSVVFQRELDIAQLTQYMEGGLQFRSYDPFPLISALNLVIQQHAVRTGVRVGKNKYFFPTSSQGFNLSPGIIAFQGFYASVRPTYKQLMVNVNACMTAFIEPGNLADALLAFGRNSRGAMPTLPQALMKKVKVTTNHLGYKRRYNIRNIATTTARNTTFSHDKYGKISVEEYFFKEYKIKLKHATDLPVIDTGTKRYVPAELCEIEPGQPFRGKLDENQTAQMIKVACNRPVVNAEAVVGDGFQKLGLNPSTSPSTGFDIQVSHEMAVIPGRQLPAPQLNYRAGNARVDNGGWNILDVKFHRGAQIPSWSVLVVRDGQQVFQGPDDLRLRGLVQGFATKMRKSGMTLPQSPPSLLLADLPPPNQDPSRVLALNEIRKTFKEHIEKAQGRKPAFVLVLLSRRDNYIYPGIKRIGDVELGVHTVHMQLSKVVDKEPNKQDQYFSNVALKVNTKLGGINHKLDEVAMRWLRKNTTMMVGIDVTHRLDSKQGTPSIAAVVASVDSEFVQYHASMRIQQTEKVEEMLGELADMMVERLQAYQAKNKELPDRVFVFRDGVSEGQYDDVLRVELPQILKAFQKFNSKDRKSAYRPQLSIIICGKRHHAKFFATDSKFADKNGNTKPGTVVDRGITDVFEFDFYLQAHAGIQGHAKATHYVVIYDETRFTADEIQQGTHDVSYLYARATRAVSLIPPAYYADLACERGRCYLNDFLVDDKSSTTSRSKGDKEAEEQRNYEAAKRSWGRGLHPDMANSMFYI</sequence>
<dbReference type="InterPro" id="IPR014811">
    <property type="entry name" value="ArgoL1"/>
</dbReference>
<dbReference type="InterPro" id="IPR003165">
    <property type="entry name" value="Piwi"/>
</dbReference>
<dbReference type="Gene3D" id="3.30.420.10">
    <property type="entry name" value="Ribonuclease H-like superfamily/Ribonuclease H"/>
    <property type="match status" value="1"/>
</dbReference>
<comment type="similarity">
    <text evidence="1">Belongs to the argonaute family.</text>
</comment>
<dbReference type="Gene3D" id="2.170.260.10">
    <property type="entry name" value="paz domain"/>
    <property type="match status" value="1"/>
</dbReference>
<evidence type="ECO:0000313" key="6">
    <source>
        <dbReference type="Proteomes" id="UP001163828"/>
    </source>
</evidence>
<reference evidence="5" key="1">
    <citation type="submission" date="2022-08" db="EMBL/GenBank/DDBJ databases">
        <authorList>
            <consortium name="DOE Joint Genome Institute"/>
            <person name="Min B."/>
            <person name="Riley R."/>
            <person name="Sierra-Patev S."/>
            <person name="Naranjo-Ortiz M."/>
            <person name="Looney B."/>
            <person name="Konkel Z."/>
            <person name="Slot J.C."/>
            <person name="Sakamoto Y."/>
            <person name="Steenwyk J.L."/>
            <person name="Rokas A."/>
            <person name="Carro J."/>
            <person name="Camarero S."/>
            <person name="Ferreira P."/>
            <person name="Molpeceres G."/>
            <person name="Ruiz-Duenas F.J."/>
            <person name="Serrano A."/>
            <person name="Henrissat B."/>
            <person name="Drula E."/>
            <person name="Hughes K.W."/>
            <person name="Mata J.L."/>
            <person name="Ishikawa N.K."/>
            <person name="Vargas-Isla R."/>
            <person name="Ushijima S."/>
            <person name="Smith C.A."/>
            <person name="Ahrendt S."/>
            <person name="Andreopoulos W."/>
            <person name="He G."/>
            <person name="Labutti K."/>
            <person name="Lipzen A."/>
            <person name="Ng V."/>
            <person name="Sandor L."/>
            <person name="Barry K."/>
            <person name="Martinez A.T."/>
            <person name="Xiao Y."/>
            <person name="Gibbons J.G."/>
            <person name="Terashima K."/>
            <person name="Hibbett D.S."/>
            <person name="Grigoriev I.V."/>
        </authorList>
    </citation>
    <scope>NUCLEOTIDE SEQUENCE</scope>
    <source>
        <strain evidence="5">TFB10827</strain>
    </source>
</reference>
<dbReference type="PROSITE" id="PS50821">
    <property type="entry name" value="PAZ"/>
    <property type="match status" value="1"/>
</dbReference>
<feature type="domain" description="PAZ" evidence="3">
    <location>
        <begin position="305"/>
        <end position="408"/>
    </location>
</feature>
<dbReference type="InterPro" id="IPR003100">
    <property type="entry name" value="PAZ_dom"/>
</dbReference>
<dbReference type="PANTHER" id="PTHR22891">
    <property type="entry name" value="EUKARYOTIC TRANSLATION INITIATION FACTOR 2C"/>
    <property type="match status" value="1"/>
</dbReference>
<organism evidence="5 6">
    <name type="scientific">Lentinula boryana</name>
    <dbReference type="NCBI Taxonomy" id="40481"/>
    <lineage>
        <taxon>Eukaryota</taxon>
        <taxon>Fungi</taxon>
        <taxon>Dikarya</taxon>
        <taxon>Basidiomycota</taxon>
        <taxon>Agaricomycotina</taxon>
        <taxon>Agaricomycetes</taxon>
        <taxon>Agaricomycetidae</taxon>
        <taxon>Agaricales</taxon>
        <taxon>Marasmiineae</taxon>
        <taxon>Omphalotaceae</taxon>
        <taxon>Lentinula</taxon>
    </lineage>
</organism>
<dbReference type="CDD" id="cd02846">
    <property type="entry name" value="PAZ_argonaute_like"/>
    <property type="match status" value="1"/>
</dbReference>
<dbReference type="Pfam" id="PF08699">
    <property type="entry name" value="ArgoL1"/>
    <property type="match status" value="1"/>
</dbReference>
<dbReference type="Gene3D" id="3.40.50.2300">
    <property type="match status" value="1"/>
</dbReference>
<proteinExistence type="inferred from homology"/>
<evidence type="ECO:0000259" key="3">
    <source>
        <dbReference type="PROSITE" id="PS50821"/>
    </source>
</evidence>
<dbReference type="SMART" id="SM01163">
    <property type="entry name" value="DUF1785"/>
    <property type="match status" value="1"/>
</dbReference>
<dbReference type="PROSITE" id="PS50822">
    <property type="entry name" value="PIWI"/>
    <property type="match status" value="1"/>
</dbReference>
<dbReference type="InterPro" id="IPR036397">
    <property type="entry name" value="RNaseH_sf"/>
</dbReference>
<evidence type="ECO:0000259" key="4">
    <source>
        <dbReference type="PROSITE" id="PS50822"/>
    </source>
</evidence>
<dbReference type="Pfam" id="PF02171">
    <property type="entry name" value="Piwi"/>
    <property type="match status" value="1"/>
</dbReference>
<gene>
    <name evidence="5" type="ORF">F5050DRAFT_1711342</name>
</gene>
<evidence type="ECO:0000256" key="1">
    <source>
        <dbReference type="RuleBase" id="RU361178"/>
    </source>
</evidence>
<dbReference type="Proteomes" id="UP001163828">
    <property type="component" value="Unassembled WGS sequence"/>
</dbReference>
<dbReference type="InterPro" id="IPR032474">
    <property type="entry name" value="Argonaute_N"/>
</dbReference>
<dbReference type="InterPro" id="IPR036085">
    <property type="entry name" value="PAZ_dom_sf"/>
</dbReference>
<dbReference type="InterPro" id="IPR032472">
    <property type="entry name" value="ArgoL2"/>
</dbReference>
<dbReference type="Pfam" id="PF02170">
    <property type="entry name" value="PAZ"/>
    <property type="match status" value="1"/>
</dbReference>
<feature type="domain" description="Piwi" evidence="4">
    <location>
        <begin position="594"/>
        <end position="906"/>
    </location>
</feature>
<dbReference type="Pfam" id="PF16488">
    <property type="entry name" value="ArgoL2"/>
    <property type="match status" value="1"/>
</dbReference>
<dbReference type="EMBL" id="MU790584">
    <property type="protein sequence ID" value="KAJ3997358.1"/>
    <property type="molecule type" value="Genomic_DNA"/>
</dbReference>
<accession>A0ABQ8QFU9</accession>
<dbReference type="Pfam" id="PF16486">
    <property type="entry name" value="ArgoN"/>
    <property type="match status" value="1"/>
</dbReference>
<dbReference type="SUPFAM" id="SSF53098">
    <property type="entry name" value="Ribonuclease H-like"/>
    <property type="match status" value="1"/>
</dbReference>
<evidence type="ECO:0000313" key="5">
    <source>
        <dbReference type="EMBL" id="KAJ3997358.1"/>
    </source>
</evidence>
<comment type="caution">
    <text evidence="5">The sequence shown here is derived from an EMBL/GenBank/DDBJ whole genome shotgun (WGS) entry which is preliminary data.</text>
</comment>
<dbReference type="CDD" id="cd04657">
    <property type="entry name" value="Piwi_ago-like"/>
    <property type="match status" value="1"/>
</dbReference>